<evidence type="ECO:0000313" key="2">
    <source>
        <dbReference type="Proteomes" id="UP000230791"/>
    </source>
</evidence>
<proteinExistence type="predicted"/>
<evidence type="ECO:0000313" key="1">
    <source>
        <dbReference type="EMBL" id="PIT71010.1"/>
    </source>
</evidence>
<protein>
    <submittedName>
        <fullName evidence="1">Uncharacterized protein</fullName>
    </submittedName>
</protein>
<dbReference type="AlphaFoldDB" id="A0A2M6UXT0"/>
<comment type="caution">
    <text evidence="1">The sequence shown here is derived from an EMBL/GenBank/DDBJ whole genome shotgun (WGS) entry which is preliminary data.</text>
</comment>
<sequence length="60" mass="6939">MLEILLKTVKPNLREIAKLEGPLKPHTLLKLGCFPVSENTPTKRRLPLFDIQKLIQFTEQ</sequence>
<accession>A0A2M6UXT0</accession>
<dbReference type="Proteomes" id="UP000230791">
    <property type="component" value="Unassembled WGS sequence"/>
</dbReference>
<reference evidence="1 2" key="1">
    <citation type="submission" date="2017-06" db="EMBL/GenBank/DDBJ databases">
        <title>Draft genome of Bartonella tribocorum C635.</title>
        <authorList>
            <person name="Hadjadj L."/>
            <person name="Jiyipong T."/>
            <person name="Diene S.M."/>
            <person name="Morand S."/>
            <person name="Rolain J.-M."/>
        </authorList>
    </citation>
    <scope>NUCLEOTIDE SEQUENCE [LARGE SCALE GENOMIC DNA]</scope>
    <source>
        <strain evidence="1 2">C635</strain>
    </source>
</reference>
<organism evidence="1 2">
    <name type="scientific">Bartonella tribocorum</name>
    <dbReference type="NCBI Taxonomy" id="85701"/>
    <lineage>
        <taxon>Bacteria</taxon>
        <taxon>Pseudomonadati</taxon>
        <taxon>Pseudomonadota</taxon>
        <taxon>Alphaproteobacteria</taxon>
        <taxon>Hyphomicrobiales</taxon>
        <taxon>Bartonellaceae</taxon>
        <taxon>Bartonella</taxon>
    </lineage>
</organism>
<name>A0A2M6UXT0_9HYPH</name>
<gene>
    <name evidence="1" type="ORF">CEV08_00105</name>
</gene>
<dbReference type="EMBL" id="NJPP01000001">
    <property type="protein sequence ID" value="PIT71010.1"/>
    <property type="molecule type" value="Genomic_DNA"/>
</dbReference>